<dbReference type="InterPro" id="IPR005314">
    <property type="entry name" value="Peptidase_C50"/>
</dbReference>
<evidence type="ECO:0000259" key="2">
    <source>
        <dbReference type="Pfam" id="PF25110"/>
    </source>
</evidence>
<feature type="region of interest" description="Disordered" evidence="1">
    <location>
        <begin position="1274"/>
        <end position="1351"/>
    </location>
</feature>
<feature type="domain" description="Separase-like TPR repeats region" evidence="2">
    <location>
        <begin position="3"/>
        <end position="285"/>
    </location>
</feature>
<feature type="domain" description="Separase-like second TPR repeats region" evidence="3">
    <location>
        <begin position="294"/>
        <end position="484"/>
    </location>
</feature>
<name>A0AA88DPC8_FICCA</name>
<feature type="compositionally biased region" description="Low complexity" evidence="1">
    <location>
        <begin position="1316"/>
        <end position="1335"/>
    </location>
</feature>
<sequence>MEENSLISELESSDSRGLLSLFSDFLQPFSDLTNPKKTKRSTKPKDDPKTLARSLAKKFLPFLNRALGILPKRLSDSSKLGGGEQLAFEFFEIYRLCLDCLGSVSSQLLCKPYSVHVQRIRMLHCLEAWGRWKDAEAGCFWVLERFREIDFGAKAVKSERNCLLPNAEKAGDDKEFGCLVVEVAVTLVKCVSMSQSKDGDDYGTVIRLVEELRPWFRVLDANTYEKLHRVLVTYLGKCAIFLVGDPVFVDKDFAQSFCFTTMAEYARSSNKGDIYKFAHRMCSSLFSLQENRTTFIIDMLMCVLDSLTHEGKVELENNGIEFVELVAYCANKCQATGPNCCSTIGAHLNKIADQVKTPFHLILRLYAIGLLCMSCKLRFQCNDPSSSGGVVRTLCAEDVLENLTSLLCSLRSHFHHGCKESCVFSRVDRKDFVCQQCSPCISYNEASMGCAHKDGKAYILSYLTALKFTCLPLAELVNSEKKQIINESEAVAVSSRLCGIQEAFYQFCDVFFFFKRFKSTYEGEKEGFDENSFLGIAVALFIVSVRTKLNIKKSVHLLNDVISSEWIQPYGLKHLFTSLYNIGVILYRNKQLEEALKALKLSCRASQTCVLRHCDMFLQKQDGSNDDLSEDAIVNFVNESCTRSAFLLNVLHQSDSQKVKRVIFESLENWSVAANLFTRLPAPRSLVKQWVKIECASNKNVDVADTVSTLYSALLSSKKVSKRTIGIILEQELLAYEEVNALHPELCQKMQMQIIGYLLDDVYATPESWLERSRTLVSKGRTLRFYGHCLKDCIQCLSDAISSLLLKQKAMSGDRCSFDIQPCHQLAVACCIRAFCTQEAEPNSKQVFQDIGMALKLWLSITTPDYFAAEDKCYVVSENMIILLYNIIDLLSLKGCMDFHHDIYRLMFRLFQWKNVSLEKFVAVLWECRRLRHALCVSPVNEAFLMSLADHCGGQSKSIDFWISCLKGSQSLLVGFEHNFSFLFANISQDSFNRESSFHLDITVDQVKDAAFELISSVPASTSAYVAGYLFFDLSERLISNGRITEALTYAKEAHRLRSKMFEEKFRFSAEQQLEKSNETRDVGQKFTCSLKDLQVRRSVANEFWSFDTTSLDMESCYLSPWIILQCYLESTLQVGIAHELIGNGADAEGKLYCRKQLWDPAERELHSAKQYLEDYGTQISCLKCRLMLEITVHQHLADLSQSITDNSIGRTSSESSSRAEVLYKEVLDKLNHYDWEACTSFLEAARAWSILLEKNHVQDADNGASNAFAGTKEIQQDIKKPSRNGPKENKEVRKCRKTRNASNSLLTDQDSIPENNSRTTRSKSRSSNSQSISSGAEVGNVKQSRGSGENECSGTFSQRNMLLEIKSCKVAFGCEEMCICNNMRCWHCLQVEAIKNGLLNNFIDMKWEFVRRRLLLNLLTSLASYVPLSLLHDMVRKGISEDLLSVERAEILYGISWFSLKGYHSGDSRVICCDMSHVQLPQLVAWLMHVFVLCYEVPALLQKVSRLLAVVFLFAASGDLCSLSSSCKVLSENHWASFFHQASLGSHLDYQFSTNHSQIHKAQHLANAEDSCCTGSTCVEEEMRNLLRLAPKSTEDLEEFVENFFVGFPCTTAICISLLGGPYAYFLQELLDNPLYVRAWMLVSRLDSESHPIVLLLPVDSISEGIFLTHTS</sequence>
<evidence type="ECO:0000313" key="5">
    <source>
        <dbReference type="Proteomes" id="UP001187192"/>
    </source>
</evidence>
<dbReference type="EMBL" id="BTGU01000083">
    <property type="protein sequence ID" value="GMN59038.1"/>
    <property type="molecule type" value="Genomic_DNA"/>
</dbReference>
<dbReference type="GO" id="GO:0004197">
    <property type="term" value="F:cysteine-type endopeptidase activity"/>
    <property type="evidence" value="ECO:0007669"/>
    <property type="project" value="InterPro"/>
</dbReference>
<feature type="compositionally biased region" description="Polar residues" evidence="1">
    <location>
        <begin position="1342"/>
        <end position="1351"/>
    </location>
</feature>
<feature type="region of interest" description="Disordered" evidence="1">
    <location>
        <begin position="28"/>
        <end position="48"/>
    </location>
</feature>
<protein>
    <recommendedName>
        <fullName evidence="6">Separase</fullName>
    </recommendedName>
</protein>
<dbReference type="GO" id="GO:0005634">
    <property type="term" value="C:nucleus"/>
    <property type="evidence" value="ECO:0007669"/>
    <property type="project" value="InterPro"/>
</dbReference>
<proteinExistence type="predicted"/>
<dbReference type="Proteomes" id="UP001187192">
    <property type="component" value="Unassembled WGS sequence"/>
</dbReference>
<dbReference type="PANTHER" id="PTHR12792:SF0">
    <property type="entry name" value="SEPARIN"/>
    <property type="match status" value="1"/>
</dbReference>
<dbReference type="GO" id="GO:0005737">
    <property type="term" value="C:cytoplasm"/>
    <property type="evidence" value="ECO:0007669"/>
    <property type="project" value="TreeGrafter"/>
</dbReference>
<evidence type="ECO:0000259" key="3">
    <source>
        <dbReference type="Pfam" id="PF25113"/>
    </source>
</evidence>
<comment type="caution">
    <text evidence="4">The sequence shown here is derived from an EMBL/GenBank/DDBJ whole genome shotgun (WGS) entry which is preliminary data.</text>
</comment>
<evidence type="ECO:0000313" key="4">
    <source>
        <dbReference type="EMBL" id="GMN59038.1"/>
    </source>
</evidence>
<dbReference type="PANTHER" id="PTHR12792">
    <property type="entry name" value="EXTRA SPINDLE POLES 1-RELATED"/>
    <property type="match status" value="1"/>
</dbReference>
<dbReference type="Pfam" id="PF25110">
    <property type="entry name" value="TPR_ESP1"/>
    <property type="match status" value="1"/>
</dbReference>
<dbReference type="GO" id="GO:0006508">
    <property type="term" value="P:proteolysis"/>
    <property type="evidence" value="ECO:0007669"/>
    <property type="project" value="InterPro"/>
</dbReference>
<dbReference type="Pfam" id="PF25113">
    <property type="entry name" value="TPR_ESP1_2nd"/>
    <property type="match status" value="1"/>
</dbReference>
<reference evidence="4" key="1">
    <citation type="submission" date="2023-07" db="EMBL/GenBank/DDBJ databases">
        <title>draft genome sequence of fig (Ficus carica).</title>
        <authorList>
            <person name="Takahashi T."/>
            <person name="Nishimura K."/>
        </authorList>
    </citation>
    <scope>NUCLEOTIDE SEQUENCE</scope>
</reference>
<feature type="compositionally biased region" description="Basic and acidic residues" evidence="1">
    <location>
        <begin position="1275"/>
        <end position="1293"/>
    </location>
</feature>
<feature type="compositionally biased region" description="Polar residues" evidence="1">
    <location>
        <begin position="1301"/>
        <end position="1315"/>
    </location>
</feature>
<dbReference type="InterPro" id="IPR056933">
    <property type="entry name" value="TPR_ESP1"/>
</dbReference>
<organism evidence="4 5">
    <name type="scientific">Ficus carica</name>
    <name type="common">Common fig</name>
    <dbReference type="NCBI Taxonomy" id="3494"/>
    <lineage>
        <taxon>Eukaryota</taxon>
        <taxon>Viridiplantae</taxon>
        <taxon>Streptophyta</taxon>
        <taxon>Embryophyta</taxon>
        <taxon>Tracheophyta</taxon>
        <taxon>Spermatophyta</taxon>
        <taxon>Magnoliopsida</taxon>
        <taxon>eudicotyledons</taxon>
        <taxon>Gunneridae</taxon>
        <taxon>Pentapetalae</taxon>
        <taxon>rosids</taxon>
        <taxon>fabids</taxon>
        <taxon>Rosales</taxon>
        <taxon>Moraceae</taxon>
        <taxon>Ficeae</taxon>
        <taxon>Ficus</taxon>
    </lineage>
</organism>
<evidence type="ECO:0008006" key="6">
    <source>
        <dbReference type="Google" id="ProtNLM"/>
    </source>
</evidence>
<keyword evidence="5" id="KW-1185">Reference proteome</keyword>
<dbReference type="GO" id="GO:0051307">
    <property type="term" value="P:meiotic chromosome separation"/>
    <property type="evidence" value="ECO:0007669"/>
    <property type="project" value="TreeGrafter"/>
</dbReference>
<dbReference type="GO" id="GO:0072686">
    <property type="term" value="C:mitotic spindle"/>
    <property type="evidence" value="ECO:0007669"/>
    <property type="project" value="TreeGrafter"/>
</dbReference>
<evidence type="ECO:0000256" key="1">
    <source>
        <dbReference type="SAM" id="MobiDB-lite"/>
    </source>
</evidence>
<gene>
    <name evidence="4" type="ORF">TIFTF001_028132</name>
</gene>
<accession>A0AA88DPC8</accession>
<dbReference type="InterPro" id="IPR056932">
    <property type="entry name" value="TPR_ESP1_2nd"/>
</dbReference>